<sequence length="208" mass="23354">MSYSPPPFLQSDHVSSRTRSILLRRMEQEQGRRENLSPEAFQLLETVCDDILPQQFLLGDLRLNLAVMIDQSLAGSGDGWRFAELPADLQAWEDGLTSLNQYAQALFSQNYTALHADQRGVVLDQAFDGTLPEHDQAVFSPEQMALWSGDLRHNIVSFFLAHPVVQDRLGISANMTGGDHIIQGFKADSLTDKEGFEPDHKRHFMAQS</sequence>
<evidence type="ECO:0000313" key="2">
    <source>
        <dbReference type="Proteomes" id="UP001165633"/>
    </source>
</evidence>
<keyword evidence="2" id="KW-1185">Reference proteome</keyword>
<organism evidence="1 2">
    <name type="scientific">Bombella dulcis</name>
    <dbReference type="NCBI Taxonomy" id="2967339"/>
    <lineage>
        <taxon>Bacteria</taxon>
        <taxon>Pseudomonadati</taxon>
        <taxon>Pseudomonadota</taxon>
        <taxon>Alphaproteobacteria</taxon>
        <taxon>Acetobacterales</taxon>
        <taxon>Acetobacteraceae</taxon>
        <taxon>Bombella</taxon>
    </lineage>
</organism>
<dbReference type="Pfam" id="PF13618">
    <property type="entry name" value="Gluconate_2-dh3"/>
    <property type="match status" value="1"/>
</dbReference>
<dbReference type="Proteomes" id="UP001165633">
    <property type="component" value="Unassembled WGS sequence"/>
</dbReference>
<dbReference type="InterPro" id="IPR027056">
    <property type="entry name" value="Gluconate_2DH_su3"/>
</dbReference>
<accession>A0ABT3WFL7</accession>
<comment type="caution">
    <text evidence="1">The sequence shown here is derived from an EMBL/GenBank/DDBJ whole genome shotgun (WGS) entry which is preliminary data.</text>
</comment>
<evidence type="ECO:0000313" key="1">
    <source>
        <dbReference type="EMBL" id="MCX5616423.1"/>
    </source>
</evidence>
<gene>
    <name evidence="1" type="ORF">NQF87_05475</name>
</gene>
<reference evidence="1" key="1">
    <citation type="submission" date="2022-07" db="EMBL/GenBank/DDBJ databases">
        <title>Bombella genomes.</title>
        <authorList>
            <person name="Harer L."/>
            <person name="Styblova S."/>
            <person name="Ehrmann M."/>
        </authorList>
    </citation>
    <scope>NUCLEOTIDE SEQUENCE</scope>
    <source>
        <strain evidence="1">TMW 2.2559</strain>
    </source>
</reference>
<protein>
    <submittedName>
        <fullName evidence="1">Gluconate 2-dehydrogenase subunit 3 family protein</fullName>
    </submittedName>
</protein>
<dbReference type="EMBL" id="JANIDV010000003">
    <property type="protein sequence ID" value="MCX5616423.1"/>
    <property type="molecule type" value="Genomic_DNA"/>
</dbReference>
<name>A0ABT3WFL7_9PROT</name>
<dbReference type="RefSeq" id="WP_266127424.1">
    <property type="nucleotide sequence ID" value="NZ_JANIDV010000003.1"/>
</dbReference>
<proteinExistence type="predicted"/>